<gene>
    <name evidence="5" type="ORF">POVCU1_001220</name>
</gene>
<dbReference type="InterPro" id="IPR003959">
    <property type="entry name" value="ATPase_AAA_core"/>
</dbReference>
<dbReference type="GO" id="GO:0034098">
    <property type="term" value="C:VCP-NPL4-UFD1 AAA ATPase complex"/>
    <property type="evidence" value="ECO:0007669"/>
    <property type="project" value="TreeGrafter"/>
</dbReference>
<accession>A0A1A8VJR0</accession>
<dbReference type="PANTHER" id="PTHR23077:SF171">
    <property type="entry name" value="NUCLEAR VALOSIN-CONTAINING PROTEIN-LIKE"/>
    <property type="match status" value="1"/>
</dbReference>
<feature type="region of interest" description="Disordered" evidence="3">
    <location>
        <begin position="337"/>
        <end position="361"/>
    </location>
</feature>
<dbReference type="GO" id="GO:0016887">
    <property type="term" value="F:ATP hydrolysis activity"/>
    <property type="evidence" value="ECO:0007669"/>
    <property type="project" value="InterPro"/>
</dbReference>
<dbReference type="GO" id="GO:0005634">
    <property type="term" value="C:nucleus"/>
    <property type="evidence" value="ECO:0007669"/>
    <property type="project" value="TreeGrafter"/>
</dbReference>
<dbReference type="GO" id="GO:0005829">
    <property type="term" value="C:cytosol"/>
    <property type="evidence" value="ECO:0007669"/>
    <property type="project" value="TreeGrafter"/>
</dbReference>
<dbReference type="Gene3D" id="3.40.50.300">
    <property type="entry name" value="P-loop containing nucleotide triphosphate hydrolases"/>
    <property type="match status" value="1"/>
</dbReference>
<dbReference type="SMART" id="SM00382">
    <property type="entry name" value="AAA"/>
    <property type="match status" value="1"/>
</dbReference>
<evidence type="ECO:0000259" key="4">
    <source>
        <dbReference type="SMART" id="SM00382"/>
    </source>
</evidence>
<dbReference type="Proteomes" id="UP000078546">
    <property type="component" value="Unassembled WGS sequence"/>
</dbReference>
<dbReference type="InterPro" id="IPR027417">
    <property type="entry name" value="P-loop_NTPase"/>
</dbReference>
<dbReference type="PANTHER" id="PTHR23077">
    <property type="entry name" value="AAA-FAMILY ATPASE"/>
    <property type="match status" value="1"/>
</dbReference>
<evidence type="ECO:0000313" key="6">
    <source>
        <dbReference type="Proteomes" id="UP000078546"/>
    </source>
</evidence>
<dbReference type="GO" id="GO:0030970">
    <property type="term" value="P:retrograde protein transport, ER to cytosol"/>
    <property type="evidence" value="ECO:0007669"/>
    <property type="project" value="TreeGrafter"/>
</dbReference>
<keyword evidence="2" id="KW-0067">ATP-binding</keyword>
<dbReference type="InterPro" id="IPR050168">
    <property type="entry name" value="AAA_ATPase_domain"/>
</dbReference>
<dbReference type="CDD" id="cd19481">
    <property type="entry name" value="RecA-like_protease"/>
    <property type="match status" value="1"/>
</dbReference>
<reference evidence="6" key="1">
    <citation type="submission" date="2016-05" db="EMBL/GenBank/DDBJ databases">
        <authorList>
            <person name="Naeem Raeece"/>
        </authorList>
    </citation>
    <scope>NUCLEOTIDE SEQUENCE [LARGE SCALE GENOMIC DNA]</scope>
</reference>
<dbReference type="GO" id="GO:0051228">
    <property type="term" value="P:mitotic spindle disassembly"/>
    <property type="evidence" value="ECO:0007669"/>
    <property type="project" value="TreeGrafter"/>
</dbReference>
<dbReference type="GO" id="GO:0097352">
    <property type="term" value="P:autophagosome maturation"/>
    <property type="evidence" value="ECO:0007669"/>
    <property type="project" value="TreeGrafter"/>
</dbReference>
<dbReference type="Pfam" id="PF00004">
    <property type="entry name" value="AAA"/>
    <property type="match status" value="1"/>
</dbReference>
<organism evidence="5 6">
    <name type="scientific">Plasmodium ovale curtisi</name>
    <dbReference type="NCBI Taxonomy" id="864141"/>
    <lineage>
        <taxon>Eukaryota</taxon>
        <taxon>Sar</taxon>
        <taxon>Alveolata</taxon>
        <taxon>Apicomplexa</taxon>
        <taxon>Aconoidasida</taxon>
        <taxon>Haemosporida</taxon>
        <taxon>Plasmodiidae</taxon>
        <taxon>Plasmodium</taxon>
        <taxon>Plasmodium (Plasmodium)</taxon>
    </lineage>
</organism>
<feature type="domain" description="AAA+ ATPase" evidence="4">
    <location>
        <begin position="808"/>
        <end position="955"/>
    </location>
</feature>
<name>A0A1A8VJR0_PLAOA</name>
<dbReference type="AlphaFoldDB" id="A0A1A8VJR0"/>
<evidence type="ECO:0000256" key="1">
    <source>
        <dbReference type="ARBA" id="ARBA00022741"/>
    </source>
</evidence>
<dbReference type="EMBL" id="FLQV01000026">
    <property type="protein sequence ID" value="SBS80481.1"/>
    <property type="molecule type" value="Genomic_DNA"/>
</dbReference>
<feature type="compositionally biased region" description="Basic and acidic residues" evidence="3">
    <location>
        <begin position="352"/>
        <end position="361"/>
    </location>
</feature>
<evidence type="ECO:0000256" key="2">
    <source>
        <dbReference type="ARBA" id="ARBA00022840"/>
    </source>
</evidence>
<keyword evidence="1" id="KW-0547">Nucleotide-binding</keyword>
<proteinExistence type="predicted"/>
<dbReference type="GO" id="GO:0031593">
    <property type="term" value="F:polyubiquitin modification-dependent protein binding"/>
    <property type="evidence" value="ECO:0007669"/>
    <property type="project" value="TreeGrafter"/>
</dbReference>
<dbReference type="GO" id="GO:0005524">
    <property type="term" value="F:ATP binding"/>
    <property type="evidence" value="ECO:0007669"/>
    <property type="project" value="UniProtKB-KW"/>
</dbReference>
<evidence type="ECO:0000256" key="3">
    <source>
        <dbReference type="SAM" id="MobiDB-lite"/>
    </source>
</evidence>
<dbReference type="SUPFAM" id="SSF52540">
    <property type="entry name" value="P-loop containing nucleoside triphosphate hydrolases"/>
    <property type="match status" value="1"/>
</dbReference>
<sequence>MEKGSGEKLELENFCVYCESRKSYSYFQKCLNVHKNLETFNNKYEKVVQEKIIKYKWIQNLSNEECFQHVLSNICEKMRRIMQRKKKSRKNNNNFEYLEEKSYEGNNEHCSSTSACDKNNESFYQYNRHFFKNARKMEITDRRIFKPKSYAQMEILKKKKKKKETYKDRHNLNGEQVQDKLAKVKLINVQKWKKKKKMENIHKYLFNPFARRKYYKRVSHVWLRNFLNKNGPLYKKLAKQLINFLIIKNFLIFDVELWNFFFSKNFINHFNINLHFIVGKPGNEKTQFLKNILDSFPFKYTNDITYFIDISQYEKCPIVSDYRYALYPDTFLHKEKHGIKNPSTNNSPPAHDYSEKEREKKNKSNFSVKIYDHFKVKEKHLQVARLGNHCENGDRVSTSDGSCSSFDLHTLRDNEYSSRSCFLRRDKEEAYRRREYVNKILYPTYYEIALKDLALVDVGRREIIRSIDPFNENLENVLASFTKIAMVKQLVWRKTVYRILDKVLSKKGRRKDPKKGAREDKMESALKTAVESGGGKKMKGMNLFCGGFSFLVIKNFECMHNFPVLKKNCIMFLLLKFIFMWKNLNLNAHAFVLTSGGIETALVDSPTFPISSAGSTHITAYVENIFRFVLPQFLHKEDRQKLLVYLFRKNNLNFSIRQIEDVAKMTKSFNTSSLIKLFQDEYRERIVYFLKKKNIANQLENVECIQNFLCHEKKKKRHFFSKTLSFEKDLRLYLHGQEIEIYKKKGVKQFRKKGKDHDATPFEDRESCGFSDIVGEDVLLYKIKREVLRYFLNLNEEKKAECLEDPFDVVGILIHGNSGSGKTFICQKIIEECNCNSIIINCANIFNKIMGESEKILNEIFEYAKRKLQPCILIFDDIENVCIREDIILTSMNRFTKRLKLCFYENIDKLHFEKKWYSNNMNIRSSILVIGTTSDIKKIDQNLLTNYRIRYIYKTREFKFWNESDVYTLFEKCLLQRNIKPYNLMHTDMFRTFMKVHIFTKQEKLSPLFISNLCADTLTRCVRRAISKGNDVQNEIEVEDFYASVQAPHW</sequence>
<dbReference type="InterPro" id="IPR003593">
    <property type="entry name" value="AAA+_ATPase"/>
</dbReference>
<protein>
    <submittedName>
        <fullName evidence="5">AAA family ATPase, putative</fullName>
    </submittedName>
</protein>
<evidence type="ECO:0000313" key="5">
    <source>
        <dbReference type="EMBL" id="SBS80481.1"/>
    </source>
</evidence>